<accession>A0ABR2BHP0</accession>
<proteinExistence type="predicted"/>
<reference evidence="1 2" key="1">
    <citation type="journal article" date="2024" name="G3 (Bethesda)">
        <title>Genome assembly of Hibiscus sabdariffa L. provides insights into metabolisms of medicinal natural products.</title>
        <authorList>
            <person name="Kim T."/>
        </authorList>
    </citation>
    <scope>NUCLEOTIDE SEQUENCE [LARGE SCALE GENOMIC DNA]</scope>
    <source>
        <strain evidence="1">TK-2024</strain>
        <tissue evidence="1">Old leaves</tissue>
    </source>
</reference>
<gene>
    <name evidence="1" type="ORF">V6N12_038492</name>
</gene>
<comment type="caution">
    <text evidence="1">The sequence shown here is derived from an EMBL/GenBank/DDBJ whole genome shotgun (WGS) entry which is preliminary data.</text>
</comment>
<protein>
    <submittedName>
        <fullName evidence="1">Uncharacterized protein</fullName>
    </submittedName>
</protein>
<name>A0ABR2BHP0_9ROSI</name>
<evidence type="ECO:0000313" key="1">
    <source>
        <dbReference type="EMBL" id="KAK8506673.1"/>
    </source>
</evidence>
<organism evidence="1 2">
    <name type="scientific">Hibiscus sabdariffa</name>
    <name type="common">roselle</name>
    <dbReference type="NCBI Taxonomy" id="183260"/>
    <lineage>
        <taxon>Eukaryota</taxon>
        <taxon>Viridiplantae</taxon>
        <taxon>Streptophyta</taxon>
        <taxon>Embryophyta</taxon>
        <taxon>Tracheophyta</taxon>
        <taxon>Spermatophyta</taxon>
        <taxon>Magnoliopsida</taxon>
        <taxon>eudicotyledons</taxon>
        <taxon>Gunneridae</taxon>
        <taxon>Pentapetalae</taxon>
        <taxon>rosids</taxon>
        <taxon>malvids</taxon>
        <taxon>Malvales</taxon>
        <taxon>Malvaceae</taxon>
        <taxon>Malvoideae</taxon>
        <taxon>Hibiscus</taxon>
    </lineage>
</organism>
<dbReference type="Proteomes" id="UP001472677">
    <property type="component" value="Unassembled WGS sequence"/>
</dbReference>
<keyword evidence="2" id="KW-1185">Reference proteome</keyword>
<evidence type="ECO:0000313" key="2">
    <source>
        <dbReference type="Proteomes" id="UP001472677"/>
    </source>
</evidence>
<sequence>MIGLWAYSNRQCHLDGYGLHNVHFLHIIFSGPSRSESGVLVFWEGWNLCSLVESRDEAWEGKDGMVGSVGFTEFLCDDLPDVEFCANDNGINKHKSFGMARRLLIASASAGTHRVLTYTLVFSPTGLWV</sequence>
<dbReference type="EMBL" id="JBBPBM010000115">
    <property type="protein sequence ID" value="KAK8506673.1"/>
    <property type="molecule type" value="Genomic_DNA"/>
</dbReference>